<evidence type="ECO:0000313" key="1">
    <source>
        <dbReference type="EMBL" id="GEN06034.1"/>
    </source>
</evidence>
<gene>
    <name evidence="1" type="ORF">MFU01_10710</name>
    <name evidence="2" type="ORF">SAMN05443572_102848</name>
</gene>
<evidence type="ECO:0000313" key="4">
    <source>
        <dbReference type="Proteomes" id="UP000321514"/>
    </source>
</evidence>
<dbReference type="EMBL" id="FOIB01000002">
    <property type="protein sequence ID" value="SET60247.1"/>
    <property type="molecule type" value="Genomic_DNA"/>
</dbReference>
<reference evidence="1 4" key="2">
    <citation type="submission" date="2019-07" db="EMBL/GenBank/DDBJ databases">
        <title>Whole genome shotgun sequence of Myxococcus fulvus NBRC 100333.</title>
        <authorList>
            <person name="Hosoyama A."/>
            <person name="Uohara A."/>
            <person name="Ohji S."/>
            <person name="Ichikawa N."/>
        </authorList>
    </citation>
    <scope>NUCLEOTIDE SEQUENCE [LARGE SCALE GENOMIC DNA]</scope>
    <source>
        <strain evidence="1 4">NBRC 100333</strain>
    </source>
</reference>
<protein>
    <submittedName>
        <fullName evidence="1">Uncharacterized protein</fullName>
    </submittedName>
</protein>
<name>A0A511SVV3_MYXFU</name>
<dbReference type="EMBL" id="BJXR01000014">
    <property type="protein sequence ID" value="GEN06034.1"/>
    <property type="molecule type" value="Genomic_DNA"/>
</dbReference>
<organism evidence="1 4">
    <name type="scientific">Myxococcus fulvus</name>
    <dbReference type="NCBI Taxonomy" id="33"/>
    <lineage>
        <taxon>Bacteria</taxon>
        <taxon>Pseudomonadati</taxon>
        <taxon>Myxococcota</taxon>
        <taxon>Myxococcia</taxon>
        <taxon>Myxococcales</taxon>
        <taxon>Cystobacterineae</taxon>
        <taxon>Myxococcaceae</taxon>
        <taxon>Myxococcus</taxon>
    </lineage>
</organism>
<keyword evidence="3" id="KW-1185">Reference proteome</keyword>
<dbReference type="RefSeq" id="WP_074951150.1">
    <property type="nucleotide sequence ID" value="NZ_BJXR01000014.1"/>
</dbReference>
<evidence type="ECO:0000313" key="3">
    <source>
        <dbReference type="Proteomes" id="UP000183760"/>
    </source>
</evidence>
<dbReference type="Proteomes" id="UP000321514">
    <property type="component" value="Unassembled WGS sequence"/>
</dbReference>
<proteinExistence type="predicted"/>
<dbReference type="Proteomes" id="UP000183760">
    <property type="component" value="Unassembled WGS sequence"/>
</dbReference>
<reference evidence="2 3" key="1">
    <citation type="submission" date="2016-10" db="EMBL/GenBank/DDBJ databases">
        <authorList>
            <person name="Varghese N."/>
            <person name="Submissions S."/>
        </authorList>
    </citation>
    <scope>NUCLEOTIDE SEQUENCE [LARGE SCALE GENOMIC DNA]</scope>
    <source>
        <strain evidence="2 3">DSM 16525</strain>
    </source>
</reference>
<evidence type="ECO:0000313" key="2">
    <source>
        <dbReference type="EMBL" id="SET60247.1"/>
    </source>
</evidence>
<comment type="caution">
    <text evidence="1">The sequence shown here is derived from an EMBL/GenBank/DDBJ whole genome shotgun (WGS) entry which is preliminary data.</text>
</comment>
<sequence length="69" mass="7801">MSRYRFDWLAHSVEVDLSTQVLELEVAELESFHTARGRADLEQISINRVDPPLGTISVVARDGILSSFR</sequence>
<accession>A0A511SVV3</accession>
<dbReference type="AlphaFoldDB" id="A0A511SVV3"/>